<dbReference type="Proteomes" id="UP000613160">
    <property type="component" value="Unassembled WGS sequence"/>
</dbReference>
<reference evidence="7" key="2">
    <citation type="submission" date="2020-09" db="EMBL/GenBank/DDBJ databases">
        <authorList>
            <person name="Sun Q."/>
            <person name="Zhou Y."/>
        </authorList>
    </citation>
    <scope>NUCLEOTIDE SEQUENCE</scope>
    <source>
        <strain evidence="7">CGMCC 1.15493</strain>
    </source>
</reference>
<dbReference type="GO" id="GO:0008610">
    <property type="term" value="P:lipid biosynthetic process"/>
    <property type="evidence" value="ECO:0007669"/>
    <property type="project" value="InterPro"/>
</dbReference>
<keyword evidence="2" id="KW-0489">Methyltransferase</keyword>
<evidence type="ECO:0000256" key="3">
    <source>
        <dbReference type="ARBA" id="ARBA00022679"/>
    </source>
</evidence>
<accession>A0A916V1Q1</accession>
<dbReference type="CDD" id="cd02440">
    <property type="entry name" value="AdoMet_MTases"/>
    <property type="match status" value="1"/>
</dbReference>
<evidence type="ECO:0000256" key="5">
    <source>
        <dbReference type="ARBA" id="ARBA00023098"/>
    </source>
</evidence>
<dbReference type="PIRSF" id="PIRSF003085">
    <property type="entry name" value="CMAS"/>
    <property type="match status" value="1"/>
</dbReference>
<dbReference type="RefSeq" id="WP_188848519.1">
    <property type="nucleotide sequence ID" value="NZ_BMJJ01000001.1"/>
</dbReference>
<keyword evidence="8" id="KW-1185">Reference proteome</keyword>
<dbReference type="InterPro" id="IPR003333">
    <property type="entry name" value="CMAS"/>
</dbReference>
<dbReference type="AlphaFoldDB" id="A0A916V1Q1"/>
<sequence>MFPLSHMLKRFIQTGRLDVIDADGRRHVFEGTPGRTVVMRLSDRALYRKLVFNPDMSAGEAYTEGTLSFEEGSSLRDFLALFSDNRRGLGSYPLQKFVRKLSGPLRQRRLSNVVGKAQENVAHHYDLGNDFYRLFLDANMLYSCAYFRQESDSLETAQRNKLRLLASKLDLKPGQRVLDIGSGWGDLALYIAAMEEVEVLGVTLSTEQQKLSTERAAAAGLSNRVRFKLLDYRKVTGKFDRIVSVGMFEHVGLSHYDEFFGQINALMPDDGIALLHSIGHMSPPARTSSWLRKYIFPGAYSPSLSEVFSVVERHSLWVADVEVLRLHYAKTLAIWEERFQANRPTVVEMYGERFARMWEFYLLSCETMFRTGAQMVFHLQLCRERTAVPIVRDYTVDTQRRYAAREAEMLPAE</sequence>
<evidence type="ECO:0000256" key="4">
    <source>
        <dbReference type="ARBA" id="ARBA00022691"/>
    </source>
</evidence>
<keyword evidence="3" id="KW-0808">Transferase</keyword>
<evidence type="ECO:0000313" key="8">
    <source>
        <dbReference type="Proteomes" id="UP000613160"/>
    </source>
</evidence>
<dbReference type="SUPFAM" id="SSF53335">
    <property type="entry name" value="S-adenosyl-L-methionine-dependent methyltransferases"/>
    <property type="match status" value="1"/>
</dbReference>
<name>A0A916V1Q1_9HYPH</name>
<comment type="caution">
    <text evidence="7">The sequence shown here is derived from an EMBL/GenBank/DDBJ whole genome shotgun (WGS) entry which is preliminary data.</text>
</comment>
<evidence type="ECO:0000256" key="2">
    <source>
        <dbReference type="ARBA" id="ARBA00022603"/>
    </source>
</evidence>
<gene>
    <name evidence="7" type="primary">cfa1</name>
    <name evidence="7" type="ORF">GCM10011335_01130</name>
</gene>
<dbReference type="PANTHER" id="PTHR43667:SF1">
    <property type="entry name" value="CYCLOPROPANE-FATTY-ACYL-PHOSPHOLIPID SYNTHASE"/>
    <property type="match status" value="1"/>
</dbReference>
<keyword evidence="5" id="KW-0443">Lipid metabolism</keyword>
<dbReference type="EMBL" id="BMJJ01000001">
    <property type="protein sequence ID" value="GGD02256.1"/>
    <property type="molecule type" value="Genomic_DNA"/>
</dbReference>
<dbReference type="InterPro" id="IPR029063">
    <property type="entry name" value="SAM-dependent_MTases_sf"/>
</dbReference>
<dbReference type="InterPro" id="IPR050723">
    <property type="entry name" value="CFA/CMAS"/>
</dbReference>
<protein>
    <submittedName>
        <fullName evidence="7">Cyclopropane-fatty-acyl-phospholipid synthase</fullName>
    </submittedName>
</protein>
<dbReference type="GO" id="GO:0008168">
    <property type="term" value="F:methyltransferase activity"/>
    <property type="evidence" value="ECO:0007669"/>
    <property type="project" value="UniProtKB-KW"/>
</dbReference>
<evidence type="ECO:0000313" key="7">
    <source>
        <dbReference type="EMBL" id="GGD02256.1"/>
    </source>
</evidence>
<feature type="active site" evidence="6">
    <location>
        <position position="365"/>
    </location>
</feature>
<dbReference type="Pfam" id="PF02353">
    <property type="entry name" value="CMAS"/>
    <property type="match status" value="1"/>
</dbReference>
<keyword evidence="4" id="KW-0949">S-adenosyl-L-methionine</keyword>
<organism evidence="7 8">
    <name type="scientific">Aureimonas glaciei</name>
    <dbReference type="NCBI Taxonomy" id="1776957"/>
    <lineage>
        <taxon>Bacteria</taxon>
        <taxon>Pseudomonadati</taxon>
        <taxon>Pseudomonadota</taxon>
        <taxon>Alphaproteobacteria</taxon>
        <taxon>Hyphomicrobiales</taxon>
        <taxon>Aurantimonadaceae</taxon>
        <taxon>Aureimonas</taxon>
    </lineage>
</organism>
<dbReference type="GO" id="GO:0032259">
    <property type="term" value="P:methylation"/>
    <property type="evidence" value="ECO:0007669"/>
    <property type="project" value="UniProtKB-KW"/>
</dbReference>
<evidence type="ECO:0000256" key="1">
    <source>
        <dbReference type="ARBA" id="ARBA00010815"/>
    </source>
</evidence>
<proteinExistence type="inferred from homology"/>
<dbReference type="PANTHER" id="PTHR43667">
    <property type="entry name" value="CYCLOPROPANE-FATTY-ACYL-PHOSPHOLIPID SYNTHASE"/>
    <property type="match status" value="1"/>
</dbReference>
<reference evidence="7" key="1">
    <citation type="journal article" date="2014" name="Int. J. Syst. Evol. Microbiol.">
        <title>Complete genome sequence of Corynebacterium casei LMG S-19264T (=DSM 44701T), isolated from a smear-ripened cheese.</title>
        <authorList>
            <consortium name="US DOE Joint Genome Institute (JGI-PGF)"/>
            <person name="Walter F."/>
            <person name="Albersmeier A."/>
            <person name="Kalinowski J."/>
            <person name="Ruckert C."/>
        </authorList>
    </citation>
    <scope>NUCLEOTIDE SEQUENCE</scope>
    <source>
        <strain evidence="7">CGMCC 1.15493</strain>
    </source>
</reference>
<dbReference type="Gene3D" id="3.40.50.150">
    <property type="entry name" value="Vaccinia Virus protein VP39"/>
    <property type="match status" value="1"/>
</dbReference>
<evidence type="ECO:0000256" key="6">
    <source>
        <dbReference type="PIRSR" id="PIRSR003085-1"/>
    </source>
</evidence>
<comment type="similarity">
    <text evidence="1">Belongs to the CFA/CMAS family.</text>
</comment>